<sequence length="59" mass="6863">MHRFLPHPQITISFLIAYYVYTAIATHAADTVLSFPTLACKNKTFYFVPVRNQNERTPF</sequence>
<name>A0A0E9XFD5_ANGAN</name>
<reference evidence="2" key="2">
    <citation type="journal article" date="2015" name="Fish Shellfish Immunol.">
        <title>Early steps in the European eel (Anguilla anguilla)-Vibrio vulnificus interaction in the gills: Role of the RtxA13 toxin.</title>
        <authorList>
            <person name="Callol A."/>
            <person name="Pajuelo D."/>
            <person name="Ebbesson L."/>
            <person name="Teles M."/>
            <person name="MacKenzie S."/>
            <person name="Amaro C."/>
        </authorList>
    </citation>
    <scope>NUCLEOTIDE SEQUENCE</scope>
</reference>
<proteinExistence type="predicted"/>
<dbReference type="AlphaFoldDB" id="A0A0E9XFD5"/>
<organism evidence="2">
    <name type="scientific">Anguilla anguilla</name>
    <name type="common">European freshwater eel</name>
    <name type="synonym">Muraena anguilla</name>
    <dbReference type="NCBI Taxonomy" id="7936"/>
    <lineage>
        <taxon>Eukaryota</taxon>
        <taxon>Metazoa</taxon>
        <taxon>Chordata</taxon>
        <taxon>Craniata</taxon>
        <taxon>Vertebrata</taxon>
        <taxon>Euteleostomi</taxon>
        <taxon>Actinopterygii</taxon>
        <taxon>Neopterygii</taxon>
        <taxon>Teleostei</taxon>
        <taxon>Anguilliformes</taxon>
        <taxon>Anguillidae</taxon>
        <taxon>Anguilla</taxon>
    </lineage>
</organism>
<evidence type="ECO:0000256" key="1">
    <source>
        <dbReference type="SAM" id="Phobius"/>
    </source>
</evidence>
<protein>
    <submittedName>
        <fullName evidence="2">Uncharacterized protein</fullName>
    </submittedName>
</protein>
<dbReference type="EMBL" id="GBXM01007135">
    <property type="protein sequence ID" value="JAI01443.1"/>
    <property type="molecule type" value="Transcribed_RNA"/>
</dbReference>
<accession>A0A0E9XFD5</accession>
<keyword evidence="1" id="KW-0812">Transmembrane</keyword>
<keyword evidence="1" id="KW-1133">Transmembrane helix</keyword>
<keyword evidence="1" id="KW-0472">Membrane</keyword>
<feature type="transmembrane region" description="Helical" evidence="1">
    <location>
        <begin position="12"/>
        <end position="29"/>
    </location>
</feature>
<evidence type="ECO:0000313" key="2">
    <source>
        <dbReference type="EMBL" id="JAI01443.1"/>
    </source>
</evidence>
<reference evidence="2" key="1">
    <citation type="submission" date="2014-11" db="EMBL/GenBank/DDBJ databases">
        <authorList>
            <person name="Amaro Gonzalez C."/>
        </authorList>
    </citation>
    <scope>NUCLEOTIDE SEQUENCE</scope>
</reference>